<gene>
    <name evidence="2" type="ORF">Mal15_49250</name>
</gene>
<dbReference type="KEGG" id="smam:Mal15_49250"/>
<dbReference type="PANTHER" id="PTHR30212">
    <property type="entry name" value="PROTEIN YIIM"/>
    <property type="match status" value="1"/>
</dbReference>
<dbReference type="EMBL" id="CP036264">
    <property type="protein sequence ID" value="QEG00849.1"/>
    <property type="molecule type" value="Genomic_DNA"/>
</dbReference>
<protein>
    <submittedName>
        <fullName evidence="2">6-N-hydroxylaminopurine resistance protein</fullName>
    </submittedName>
</protein>
<dbReference type="GO" id="GO:0030170">
    <property type="term" value="F:pyridoxal phosphate binding"/>
    <property type="evidence" value="ECO:0007669"/>
    <property type="project" value="InterPro"/>
</dbReference>
<evidence type="ECO:0000313" key="3">
    <source>
        <dbReference type="Proteomes" id="UP000321353"/>
    </source>
</evidence>
<reference evidence="2 3" key="1">
    <citation type="submission" date="2019-02" db="EMBL/GenBank/DDBJ databases">
        <title>Planctomycetal bacteria perform biofilm scaping via a novel small molecule.</title>
        <authorList>
            <person name="Jeske O."/>
            <person name="Boedeker C."/>
            <person name="Wiegand S."/>
            <person name="Breitling P."/>
            <person name="Kallscheuer N."/>
            <person name="Jogler M."/>
            <person name="Rohde M."/>
            <person name="Petersen J."/>
            <person name="Medema M.H."/>
            <person name="Surup F."/>
            <person name="Jogler C."/>
        </authorList>
    </citation>
    <scope>NUCLEOTIDE SEQUENCE [LARGE SCALE GENOMIC DNA]</scope>
    <source>
        <strain evidence="2 3">Mal15</strain>
    </source>
</reference>
<sequence>MITIESIQVGKVVTEGDPDTRDVLSRQWTSAFRKSRVDAVVSANELGIVGDQVADTKNHGGPDKAILCYASVHYRAWAKEHPELELTPGGFGENLTLAGATESDVCIGDRFQSGDCVLEISQPRQPCWKIARRWQTKSMTKEVAQTGRTGWYVRVVSDGQLAPGATMALQLRPNPEWTVARANDVLYGREVDRMSVHALMNLPQLSREWQDALA</sequence>
<dbReference type="SUPFAM" id="SSF50800">
    <property type="entry name" value="PK beta-barrel domain-like"/>
    <property type="match status" value="1"/>
</dbReference>
<dbReference type="InterPro" id="IPR011037">
    <property type="entry name" value="Pyrv_Knase-like_insert_dom_sf"/>
</dbReference>
<dbReference type="Gene3D" id="2.40.33.20">
    <property type="entry name" value="PK beta-barrel domain-like"/>
    <property type="match status" value="1"/>
</dbReference>
<proteinExistence type="predicted"/>
<organism evidence="2 3">
    <name type="scientific">Stieleria maiorica</name>
    <dbReference type="NCBI Taxonomy" id="2795974"/>
    <lineage>
        <taxon>Bacteria</taxon>
        <taxon>Pseudomonadati</taxon>
        <taxon>Planctomycetota</taxon>
        <taxon>Planctomycetia</taxon>
        <taxon>Pirellulales</taxon>
        <taxon>Pirellulaceae</taxon>
        <taxon>Stieleria</taxon>
    </lineage>
</organism>
<name>A0A5B9MI71_9BACT</name>
<feature type="domain" description="MOSC" evidence="1">
    <location>
        <begin position="35"/>
        <end position="170"/>
    </location>
</feature>
<dbReference type="InterPro" id="IPR005302">
    <property type="entry name" value="MoCF_Sase_C"/>
</dbReference>
<dbReference type="PANTHER" id="PTHR30212:SF2">
    <property type="entry name" value="PROTEIN YIIM"/>
    <property type="match status" value="1"/>
</dbReference>
<dbReference type="PROSITE" id="PS51340">
    <property type="entry name" value="MOSC"/>
    <property type="match status" value="1"/>
</dbReference>
<dbReference type="GO" id="GO:0030151">
    <property type="term" value="F:molybdenum ion binding"/>
    <property type="evidence" value="ECO:0007669"/>
    <property type="project" value="InterPro"/>
</dbReference>
<accession>A0A5B9MI71</accession>
<dbReference type="InterPro" id="IPR005163">
    <property type="entry name" value="Tri_helical_YiiM-like"/>
</dbReference>
<evidence type="ECO:0000313" key="2">
    <source>
        <dbReference type="EMBL" id="QEG00849.1"/>
    </source>
</evidence>
<dbReference type="Pfam" id="PF03473">
    <property type="entry name" value="MOSC"/>
    <property type="match status" value="1"/>
</dbReference>
<keyword evidence="3" id="KW-1185">Reference proteome</keyword>
<dbReference type="GO" id="GO:0003824">
    <property type="term" value="F:catalytic activity"/>
    <property type="evidence" value="ECO:0007669"/>
    <property type="project" value="InterPro"/>
</dbReference>
<dbReference type="Pfam" id="PF03475">
    <property type="entry name" value="YiiM_3-alpha"/>
    <property type="match status" value="1"/>
</dbReference>
<dbReference type="AlphaFoldDB" id="A0A5B9MI71"/>
<evidence type="ECO:0000259" key="1">
    <source>
        <dbReference type="PROSITE" id="PS51340"/>
    </source>
</evidence>
<dbReference type="Proteomes" id="UP000321353">
    <property type="component" value="Chromosome"/>
</dbReference>
<dbReference type="RefSeq" id="WP_147872402.1">
    <property type="nucleotide sequence ID" value="NZ_CP036264.1"/>
</dbReference>
<dbReference type="InterPro" id="IPR052353">
    <property type="entry name" value="Benzoxazolinone_Detox_Enz"/>
</dbReference>